<proteinExistence type="predicted"/>
<keyword evidence="1" id="KW-0732">Signal</keyword>
<name>A0A502L4N9_9GAMM</name>
<comment type="caution">
    <text evidence="2">The sequence shown here is derived from an EMBL/GenBank/DDBJ whole genome shotgun (WGS) entry which is preliminary data.</text>
</comment>
<dbReference type="RefSeq" id="WP_140601839.1">
    <property type="nucleotide sequence ID" value="NZ_SAWY01000005.1"/>
</dbReference>
<evidence type="ECO:0000256" key="1">
    <source>
        <dbReference type="SAM" id="SignalP"/>
    </source>
</evidence>
<dbReference type="PROSITE" id="PS51257">
    <property type="entry name" value="PROKAR_LIPOPROTEIN"/>
    <property type="match status" value="1"/>
</dbReference>
<dbReference type="AlphaFoldDB" id="A0A502L4N9"/>
<reference evidence="2 3" key="1">
    <citation type="submission" date="2019-01" db="EMBL/GenBank/DDBJ databases">
        <title>Litorilituus lipolytica sp. nov., isolated from intertidal sand of the Yellow Sea in China.</title>
        <authorList>
            <person name="Liu A."/>
        </authorList>
    </citation>
    <scope>NUCLEOTIDE SEQUENCE [LARGE SCALE GENOMIC DNA]</scope>
    <source>
        <strain evidence="2 3">RZ04</strain>
    </source>
</reference>
<accession>A0A502L4N9</accession>
<feature type="chain" id="PRO_5021413667" description="Peptidase M60 domain-containing protein" evidence="1">
    <location>
        <begin position="24"/>
        <end position="860"/>
    </location>
</feature>
<organism evidence="2 3">
    <name type="scientific">Litorilituus lipolyticus</name>
    <dbReference type="NCBI Taxonomy" id="2491017"/>
    <lineage>
        <taxon>Bacteria</taxon>
        <taxon>Pseudomonadati</taxon>
        <taxon>Pseudomonadota</taxon>
        <taxon>Gammaproteobacteria</taxon>
        <taxon>Alteromonadales</taxon>
        <taxon>Colwelliaceae</taxon>
        <taxon>Litorilituus</taxon>
    </lineage>
</organism>
<dbReference type="Proteomes" id="UP000315303">
    <property type="component" value="Unassembled WGS sequence"/>
</dbReference>
<keyword evidence="3" id="KW-1185">Reference proteome</keyword>
<sequence>MKLKLSMLSAAVLLGACSQTNIANTSSQYQSEIEIVQQYNMNTVQAIPAPKDMKADVIVHGRVSTVKDIDVAYVGKQIPFTFSDGKVDNTEGFEWYVSKHFALKTDYPAKRAKFFLELLELSYPYYVEYFGMEPPNIDQQRIASTYATSNDRLRDAMFDDGFNRGIHHTAGGEAMYYNWVGYSFPTERPQHQRYISIHETMHSYQMALGNYPWTPSWHGEGLGDSTANHNFNSKKKQLTVFGHDVPIFDMMSWGLHSYKKYEQPSIVDIHNRKRFDRGLNVLFVQFMYNSPEYSQYMKIYHQEVMRLQTDSREKSLEVLQAIVPNWQVLEENFKKWVTTIDETHVVASRGPWEMDGNMFYKRKSSYDYAPQRVGFTMTPSEAPSHRPYAIDFPRPDASELVLEAERGVAEPVLSYVLSYQKDAIANGKLGMAFGVKSTQENSEAIAKDYRGWKGANTDLDEQLRIEVKAAKTLQIDSRLLSGKLNEYSLPKDIVSSLLKQSNPELGVSVQIKATAIVVTIKTTGANTFTITEKITLAQQQALLTRPFGLVSSDNQHGITPYVDDGRELNPRSTDYMQQTAANAWGFTGDKLAQRFARANWKAGKETPVMWREAFNQLNKAALNTNTDDSVAKVKAVNEQMPDLAKAGAHLNEALAELSGIQLQLDWLGNSADNMKQNAIITNHSQQKISGTIQFTVQGHQSEVINVAVNAGEKLNLVVPKTLLSQGEKVLADFNYTWQQQAINQKLEQKTVQYHGYELASISANFANDNFTIGARLHGPFAGKTEGEVTFDFYHSGKKESVSEKFTIKPYQVLDFKQHFEATEKEIDHDAWFEVSVVAEVDGEPVLVRKRLPYIPKKFNR</sequence>
<evidence type="ECO:0008006" key="4">
    <source>
        <dbReference type="Google" id="ProtNLM"/>
    </source>
</evidence>
<evidence type="ECO:0000313" key="2">
    <source>
        <dbReference type="EMBL" id="TPH18144.1"/>
    </source>
</evidence>
<protein>
    <recommendedName>
        <fullName evidence="4">Peptidase M60 domain-containing protein</fullName>
    </recommendedName>
</protein>
<dbReference type="OrthoDB" id="6295546at2"/>
<dbReference type="EMBL" id="SAWY01000005">
    <property type="protein sequence ID" value="TPH18144.1"/>
    <property type="molecule type" value="Genomic_DNA"/>
</dbReference>
<gene>
    <name evidence="2" type="ORF">EPA86_03260</name>
</gene>
<feature type="signal peptide" evidence="1">
    <location>
        <begin position="1"/>
        <end position="23"/>
    </location>
</feature>
<evidence type="ECO:0000313" key="3">
    <source>
        <dbReference type="Proteomes" id="UP000315303"/>
    </source>
</evidence>